<proteinExistence type="predicted"/>
<accession>A0A6H1ZK91</accession>
<gene>
    <name evidence="1" type="ORF">TM448A00919_0003</name>
</gene>
<dbReference type="AlphaFoldDB" id="A0A6H1ZK91"/>
<protein>
    <submittedName>
        <fullName evidence="1">Uncharacterized protein</fullName>
    </submittedName>
</protein>
<organism evidence="1">
    <name type="scientific">viral metagenome</name>
    <dbReference type="NCBI Taxonomy" id="1070528"/>
    <lineage>
        <taxon>unclassified sequences</taxon>
        <taxon>metagenomes</taxon>
        <taxon>organismal metagenomes</taxon>
    </lineage>
</organism>
<reference evidence="1" key="1">
    <citation type="submission" date="2020-03" db="EMBL/GenBank/DDBJ databases">
        <title>The deep terrestrial virosphere.</title>
        <authorList>
            <person name="Holmfeldt K."/>
            <person name="Nilsson E."/>
            <person name="Simone D."/>
            <person name="Lopez-Fernandez M."/>
            <person name="Wu X."/>
            <person name="de Brujin I."/>
            <person name="Lundin D."/>
            <person name="Andersson A."/>
            <person name="Bertilsson S."/>
            <person name="Dopson M."/>
        </authorList>
    </citation>
    <scope>NUCLEOTIDE SEQUENCE</scope>
    <source>
        <strain evidence="1">TM448A00919</strain>
    </source>
</reference>
<name>A0A6H1ZK91_9ZZZZ</name>
<sequence>MQTNEMAKKESPIDQTFEQLNVAIGKLDKLVESYIDKTDSVLCPESQIPSNEMDIKQGSFVQEPVMSSMNDMLSSFVRRIEYIVQSLDNAYRRNEL</sequence>
<evidence type="ECO:0000313" key="1">
    <source>
        <dbReference type="EMBL" id="QJA48343.1"/>
    </source>
</evidence>
<dbReference type="EMBL" id="MT144081">
    <property type="protein sequence ID" value="QJA48343.1"/>
    <property type="molecule type" value="Genomic_DNA"/>
</dbReference>